<dbReference type="Pfam" id="PF00170">
    <property type="entry name" value="bZIP_1"/>
    <property type="match status" value="1"/>
</dbReference>
<proteinExistence type="predicted"/>
<reference evidence="9" key="1">
    <citation type="submission" date="2025-08" db="UniProtKB">
        <authorList>
            <consortium name="RefSeq"/>
        </authorList>
    </citation>
    <scope>IDENTIFICATION</scope>
    <source>
        <tissue evidence="9">Fruit stalk</tissue>
    </source>
</reference>
<evidence type="ECO:0000256" key="2">
    <source>
        <dbReference type="ARBA" id="ARBA00023015"/>
    </source>
</evidence>
<feature type="domain" description="BZIP" evidence="7">
    <location>
        <begin position="194"/>
        <end position="265"/>
    </location>
</feature>
<evidence type="ECO:0000256" key="3">
    <source>
        <dbReference type="ARBA" id="ARBA00023163"/>
    </source>
</evidence>
<dbReference type="RefSeq" id="XP_022765847.1">
    <property type="nucleotide sequence ID" value="XM_022910112.1"/>
</dbReference>
<dbReference type="Proteomes" id="UP000515121">
    <property type="component" value="Unplaced"/>
</dbReference>
<dbReference type="SMART" id="SM00338">
    <property type="entry name" value="BRLZ"/>
    <property type="match status" value="1"/>
</dbReference>
<name>A0A6P6ALX1_DURZI</name>
<dbReference type="GO" id="GO:0045893">
    <property type="term" value="P:positive regulation of DNA-templated transcription"/>
    <property type="evidence" value="ECO:0007669"/>
    <property type="project" value="TreeGrafter"/>
</dbReference>
<evidence type="ECO:0000256" key="4">
    <source>
        <dbReference type="ARBA" id="ARBA00023242"/>
    </source>
</evidence>
<protein>
    <submittedName>
        <fullName evidence="9">Basic leucine zipper 6-like</fullName>
    </submittedName>
</protein>
<dbReference type="GO" id="GO:0003700">
    <property type="term" value="F:DNA-binding transcription factor activity"/>
    <property type="evidence" value="ECO:0007669"/>
    <property type="project" value="InterPro"/>
</dbReference>
<accession>A0A6P6ALX1</accession>
<keyword evidence="4" id="KW-0539">Nucleus</keyword>
<evidence type="ECO:0000256" key="1">
    <source>
        <dbReference type="ARBA" id="ARBA00004123"/>
    </source>
</evidence>
<evidence type="ECO:0000313" key="9">
    <source>
        <dbReference type="RefSeq" id="XP_022765847.1"/>
    </source>
</evidence>
<gene>
    <name evidence="9" type="primary">LOC111310667</name>
</gene>
<dbReference type="GeneID" id="111310667"/>
<feature type="region of interest" description="Disordered" evidence="6">
    <location>
        <begin position="164"/>
        <end position="202"/>
    </location>
</feature>
<dbReference type="InterPro" id="IPR044759">
    <property type="entry name" value="bZIP_RF2"/>
</dbReference>
<dbReference type="GO" id="GO:0003677">
    <property type="term" value="F:DNA binding"/>
    <property type="evidence" value="ECO:0007669"/>
    <property type="project" value="TreeGrafter"/>
</dbReference>
<keyword evidence="5" id="KW-0175">Coiled coil</keyword>
<keyword evidence="2" id="KW-0805">Transcription regulation</keyword>
<dbReference type="SUPFAM" id="SSF57959">
    <property type="entry name" value="Leucine zipper domain"/>
    <property type="match status" value="1"/>
</dbReference>
<dbReference type="PANTHER" id="PTHR46391">
    <property type="entry name" value="BASIC LEUCINE ZIPPER 34"/>
    <property type="match status" value="1"/>
</dbReference>
<dbReference type="InterPro" id="IPR052483">
    <property type="entry name" value="bZIP_transcription_regulators"/>
</dbReference>
<dbReference type="InterPro" id="IPR004827">
    <property type="entry name" value="bZIP"/>
</dbReference>
<dbReference type="CDD" id="cd14703">
    <property type="entry name" value="bZIP_plant_RF2"/>
    <property type="match status" value="1"/>
</dbReference>
<dbReference type="AlphaFoldDB" id="A0A6P6ALX1"/>
<evidence type="ECO:0000256" key="5">
    <source>
        <dbReference type="SAM" id="Coils"/>
    </source>
</evidence>
<keyword evidence="3" id="KW-0804">Transcription</keyword>
<keyword evidence="8" id="KW-1185">Reference proteome</keyword>
<evidence type="ECO:0000259" key="7">
    <source>
        <dbReference type="SMART" id="SM00338"/>
    </source>
</evidence>
<dbReference type="KEGG" id="dzi:111310667"/>
<organism evidence="8 9">
    <name type="scientific">Durio zibethinus</name>
    <name type="common">Durian</name>
    <dbReference type="NCBI Taxonomy" id="66656"/>
    <lineage>
        <taxon>Eukaryota</taxon>
        <taxon>Viridiplantae</taxon>
        <taxon>Streptophyta</taxon>
        <taxon>Embryophyta</taxon>
        <taxon>Tracheophyta</taxon>
        <taxon>Spermatophyta</taxon>
        <taxon>Magnoliopsida</taxon>
        <taxon>eudicotyledons</taxon>
        <taxon>Gunneridae</taxon>
        <taxon>Pentapetalae</taxon>
        <taxon>rosids</taxon>
        <taxon>malvids</taxon>
        <taxon>Malvales</taxon>
        <taxon>Malvaceae</taxon>
        <taxon>Helicteroideae</taxon>
        <taxon>Durio</taxon>
    </lineage>
</organism>
<dbReference type="OrthoDB" id="552661at2759"/>
<dbReference type="PANTHER" id="PTHR46391:SF11">
    <property type="entry name" value="BASIC LEUCINE ZIPPER 19-LIKE ISOFORM X1"/>
    <property type="match status" value="1"/>
</dbReference>
<evidence type="ECO:0000313" key="8">
    <source>
        <dbReference type="Proteomes" id="UP000515121"/>
    </source>
</evidence>
<feature type="coiled-coil region" evidence="5">
    <location>
        <begin position="242"/>
        <end position="269"/>
    </location>
</feature>
<dbReference type="InterPro" id="IPR046347">
    <property type="entry name" value="bZIP_sf"/>
</dbReference>
<sequence length="284" mass="32298">MNQKNKNQKNACICVHVIEIDLPHIRVLLIKKTFLINALPVIEKLTLIYSHVKAGYSYIQETLSKQSRKFKYQTSPDPDQMMSPERSYSSSSLDIVELTSSLQDTKPCRASLHQRSASDSLAFVNKPYLVGPGSCQSSNIGAEWCSKLDGGNADGKAIDHNVEKLEDSSSSSLIGESTPPPTEPQKRRRNFHPSMDPKNIKRPLVNRVSAQKSRLRKLEYIEKFKRDINTEQARVSFLAPQNNAMKQRMEFLEKDMAKKDAEYQALKDERDMLALTYFLMQEGI</sequence>
<dbReference type="Gene3D" id="1.20.5.170">
    <property type="match status" value="1"/>
</dbReference>
<comment type="subcellular location">
    <subcellularLocation>
        <location evidence="1">Nucleus</location>
    </subcellularLocation>
</comment>
<evidence type="ECO:0000256" key="6">
    <source>
        <dbReference type="SAM" id="MobiDB-lite"/>
    </source>
</evidence>
<dbReference type="GO" id="GO:0005634">
    <property type="term" value="C:nucleus"/>
    <property type="evidence" value="ECO:0007669"/>
    <property type="project" value="UniProtKB-SubCell"/>
</dbReference>